<dbReference type="PRINTS" id="PR00947">
    <property type="entry name" value="CUTICLE"/>
</dbReference>
<dbReference type="PANTHER" id="PTHR12236:SF75">
    <property type="entry name" value="CUTICULAR PROTEIN 62BB, ISOFORM A"/>
    <property type="match status" value="1"/>
</dbReference>
<dbReference type="EMBL" id="JAZDUA010000069">
    <property type="protein sequence ID" value="KAK7869768.1"/>
    <property type="molecule type" value="Genomic_DNA"/>
</dbReference>
<dbReference type="InterPro" id="IPR000618">
    <property type="entry name" value="Insect_cuticle"/>
</dbReference>
<evidence type="ECO:0000313" key="8">
    <source>
        <dbReference type="Proteomes" id="UP001378592"/>
    </source>
</evidence>
<dbReference type="InterPro" id="IPR031311">
    <property type="entry name" value="CHIT_BIND_RR_consensus"/>
</dbReference>
<evidence type="ECO:0000256" key="3">
    <source>
        <dbReference type="ARBA" id="ARBA00037307"/>
    </source>
</evidence>
<comment type="caution">
    <text evidence="7">The sequence shown here is derived from an EMBL/GenBank/DDBJ whole genome shotgun (WGS) entry which is preliminary data.</text>
</comment>
<evidence type="ECO:0000256" key="2">
    <source>
        <dbReference type="ARBA" id="ARBA00022737"/>
    </source>
</evidence>
<dbReference type="GO" id="GO:0042302">
    <property type="term" value="F:structural constituent of cuticle"/>
    <property type="evidence" value="ECO:0007669"/>
    <property type="project" value="UniProtKB-UniRule"/>
</dbReference>
<dbReference type="PROSITE" id="PS51155">
    <property type="entry name" value="CHIT_BIND_RR_2"/>
    <property type="match status" value="1"/>
</dbReference>
<dbReference type="AlphaFoldDB" id="A0AAN9W650"/>
<organism evidence="7 8">
    <name type="scientific">Gryllus longicercus</name>
    <dbReference type="NCBI Taxonomy" id="2509291"/>
    <lineage>
        <taxon>Eukaryota</taxon>
        <taxon>Metazoa</taxon>
        <taxon>Ecdysozoa</taxon>
        <taxon>Arthropoda</taxon>
        <taxon>Hexapoda</taxon>
        <taxon>Insecta</taxon>
        <taxon>Pterygota</taxon>
        <taxon>Neoptera</taxon>
        <taxon>Polyneoptera</taxon>
        <taxon>Orthoptera</taxon>
        <taxon>Ensifera</taxon>
        <taxon>Gryllidea</taxon>
        <taxon>Grylloidea</taxon>
        <taxon>Gryllidae</taxon>
        <taxon>Gryllinae</taxon>
        <taxon>Gryllus</taxon>
    </lineage>
</organism>
<evidence type="ECO:0000256" key="4">
    <source>
        <dbReference type="PROSITE-ProRule" id="PRU00497"/>
    </source>
</evidence>
<evidence type="ECO:0000256" key="1">
    <source>
        <dbReference type="ARBA" id="ARBA00022460"/>
    </source>
</evidence>
<dbReference type="PROSITE" id="PS00233">
    <property type="entry name" value="CHIT_BIND_RR_1"/>
    <property type="match status" value="1"/>
</dbReference>
<feature type="chain" id="PRO_5044711370" description="Cuticular protein" evidence="5">
    <location>
        <begin position="22"/>
        <end position="166"/>
    </location>
</feature>
<dbReference type="GO" id="GO:0005615">
    <property type="term" value="C:extracellular space"/>
    <property type="evidence" value="ECO:0007669"/>
    <property type="project" value="TreeGrafter"/>
</dbReference>
<dbReference type="PANTHER" id="PTHR12236">
    <property type="entry name" value="STRUCTURAL CONTITUENT OF CUTICLE"/>
    <property type="match status" value="1"/>
</dbReference>
<evidence type="ECO:0000313" key="7">
    <source>
        <dbReference type="EMBL" id="KAK7869769.1"/>
    </source>
</evidence>
<dbReference type="Proteomes" id="UP001378592">
    <property type="component" value="Unassembled WGS sequence"/>
</dbReference>
<keyword evidence="1 4" id="KW-0193">Cuticle</keyword>
<accession>A0AAN9W650</accession>
<proteinExistence type="predicted"/>
<comment type="function">
    <text evidence="3">Component of the cuticle of migratory locust which contains more than 100 different structural proteins.</text>
</comment>
<evidence type="ECO:0008006" key="9">
    <source>
        <dbReference type="Google" id="ProtNLM"/>
    </source>
</evidence>
<keyword evidence="5" id="KW-0732">Signal</keyword>
<keyword evidence="2" id="KW-0677">Repeat</keyword>
<dbReference type="InterPro" id="IPR051217">
    <property type="entry name" value="Insect_Cuticle_Struc_Prot"/>
</dbReference>
<dbReference type="GO" id="GO:0031012">
    <property type="term" value="C:extracellular matrix"/>
    <property type="evidence" value="ECO:0007669"/>
    <property type="project" value="TreeGrafter"/>
</dbReference>
<protein>
    <recommendedName>
        <fullName evidence="9">Cuticular protein</fullName>
    </recommendedName>
</protein>
<dbReference type="Pfam" id="PF00379">
    <property type="entry name" value="Chitin_bind_4"/>
    <property type="match status" value="1"/>
</dbReference>
<gene>
    <name evidence="6" type="ORF">R5R35_008303</name>
    <name evidence="7" type="ORF">R5R35_008304</name>
</gene>
<dbReference type="EMBL" id="JAZDUA010000069">
    <property type="protein sequence ID" value="KAK7869769.1"/>
    <property type="molecule type" value="Genomic_DNA"/>
</dbReference>
<keyword evidence="8" id="KW-1185">Reference proteome</keyword>
<sequence>MQPAQLMRACVLALAVAAVRGGVAVSSVHGAPVGGAGVLTAHHAHHAHHALLAPQALVYAKDYYAYPAYKYEYAVHDPHTGDVKQQHEVRDGDRVKGAYSLVEADGSVRVVEYVADGHSGFNAVVKKIGHAAHPLPAAYPAYPAYSAYGPSYGLSYGQAYGQYGYY</sequence>
<evidence type="ECO:0000256" key="5">
    <source>
        <dbReference type="SAM" id="SignalP"/>
    </source>
</evidence>
<reference evidence="7 8" key="1">
    <citation type="submission" date="2024-03" db="EMBL/GenBank/DDBJ databases">
        <title>The genome assembly and annotation of the cricket Gryllus longicercus Weissman &amp; Gray.</title>
        <authorList>
            <person name="Szrajer S."/>
            <person name="Gray D."/>
            <person name="Ylla G."/>
        </authorList>
    </citation>
    <scope>NUCLEOTIDE SEQUENCE [LARGE SCALE GENOMIC DNA]</scope>
    <source>
        <strain evidence="7">DAG 2021-001</strain>
        <tissue evidence="7">Whole body minus gut</tissue>
    </source>
</reference>
<feature type="signal peptide" evidence="5">
    <location>
        <begin position="1"/>
        <end position="21"/>
    </location>
</feature>
<evidence type="ECO:0000313" key="6">
    <source>
        <dbReference type="EMBL" id="KAK7869768.1"/>
    </source>
</evidence>
<name>A0AAN9W650_9ORTH</name>